<dbReference type="AlphaFoldDB" id="A0A0A1T0W5"/>
<dbReference type="OrthoDB" id="2121326at2759"/>
<dbReference type="Gene3D" id="2.60.120.470">
    <property type="entry name" value="PITH domain"/>
    <property type="match status" value="1"/>
</dbReference>
<dbReference type="STRING" id="1531966.A0A0A1T0W5"/>
<evidence type="ECO:0000256" key="2">
    <source>
        <dbReference type="ARBA" id="ARBA00023157"/>
    </source>
</evidence>
<reference evidence="4 5" key="1">
    <citation type="journal article" date="2015" name="Genome Announc.">
        <title>Draft Genome Sequence and Gene Annotation of the Entomopathogenic Fungus Verticillium hemipterigenum.</title>
        <authorList>
            <person name="Horn F."/>
            <person name="Habel A."/>
            <person name="Scharf D.H."/>
            <person name="Dworschak J."/>
            <person name="Brakhage A.A."/>
            <person name="Guthke R."/>
            <person name="Hertweck C."/>
            <person name="Linde J."/>
        </authorList>
    </citation>
    <scope>NUCLEOTIDE SEQUENCE [LARGE SCALE GENOMIC DNA]</scope>
</reference>
<dbReference type="PANTHER" id="PTHR46115">
    <property type="entry name" value="THIOREDOXIN-LIKE PROTEIN 1"/>
    <property type="match status" value="1"/>
</dbReference>
<dbReference type="SUPFAM" id="SSF49785">
    <property type="entry name" value="Galactose-binding domain-like"/>
    <property type="match status" value="1"/>
</dbReference>
<evidence type="ECO:0000313" key="5">
    <source>
        <dbReference type="Proteomes" id="UP000039046"/>
    </source>
</evidence>
<sequence length="313" mass="34074">MSGVISITSTEQLEHFAQASQFAVVSFISSTSGNTDEIFSVYEALAATLSNPKIVFLAADHTAHPELATAYSVTTNPTFIVIRNGNTIDRVEGQNTKELQGLIQKLAVQVLAEPSDEEESNWRGTELPRGYSDINDEVEVRGCELLNADEDAGPVKVLFSASKPSGLGSGKPSAPDYVQSGSDDQLLLFIPFQATIKLHTLQITSLPPSDQTDVSRPGVIHIFINKPQNMDFSEADDSEPTQVIELGPEDWNKDGTANVPLRFVKFQKTNTIIVYVQQGDGEAETVRIDRIRLVGEAGAKREMGKLQKPGDLE</sequence>
<evidence type="ECO:0000313" key="4">
    <source>
        <dbReference type="EMBL" id="CEJ90766.1"/>
    </source>
</evidence>
<dbReference type="Pfam" id="PF06201">
    <property type="entry name" value="PITH"/>
    <property type="match status" value="1"/>
</dbReference>
<comment type="similarity">
    <text evidence="1">Belongs to the thioredoxin family.</text>
</comment>
<accession>A0A0A1T0W5</accession>
<dbReference type="InterPro" id="IPR013766">
    <property type="entry name" value="Thioredoxin_domain"/>
</dbReference>
<dbReference type="HOGENOM" id="CLU_072377_0_0_1"/>
<name>A0A0A1T0W5_9HYPO</name>
<dbReference type="EMBL" id="CDHN01000003">
    <property type="protein sequence ID" value="CEJ90766.1"/>
    <property type="molecule type" value="Genomic_DNA"/>
</dbReference>
<evidence type="ECO:0000259" key="3">
    <source>
        <dbReference type="PROSITE" id="PS51532"/>
    </source>
</evidence>
<dbReference type="SUPFAM" id="SSF52833">
    <property type="entry name" value="Thioredoxin-like"/>
    <property type="match status" value="1"/>
</dbReference>
<dbReference type="Gene3D" id="3.40.30.10">
    <property type="entry name" value="Glutaredoxin"/>
    <property type="match status" value="1"/>
</dbReference>
<dbReference type="InterPro" id="IPR010400">
    <property type="entry name" value="PITH_dom"/>
</dbReference>
<dbReference type="GO" id="GO:0005737">
    <property type="term" value="C:cytoplasm"/>
    <property type="evidence" value="ECO:0007669"/>
    <property type="project" value="UniProtKB-ARBA"/>
</dbReference>
<proteinExistence type="inferred from homology"/>
<evidence type="ECO:0000256" key="1">
    <source>
        <dbReference type="ARBA" id="ARBA00008987"/>
    </source>
</evidence>
<feature type="domain" description="PITH" evidence="3">
    <location>
        <begin position="123"/>
        <end position="313"/>
    </location>
</feature>
<organism evidence="4 5">
    <name type="scientific">[Torrubiella] hemipterigena</name>
    <dbReference type="NCBI Taxonomy" id="1531966"/>
    <lineage>
        <taxon>Eukaryota</taxon>
        <taxon>Fungi</taxon>
        <taxon>Dikarya</taxon>
        <taxon>Ascomycota</taxon>
        <taxon>Pezizomycotina</taxon>
        <taxon>Sordariomycetes</taxon>
        <taxon>Hypocreomycetidae</taxon>
        <taxon>Hypocreales</taxon>
        <taxon>Clavicipitaceae</taxon>
        <taxon>Clavicipitaceae incertae sedis</taxon>
        <taxon>'Torrubiella' clade</taxon>
    </lineage>
</organism>
<keyword evidence="2" id="KW-1015">Disulfide bond</keyword>
<keyword evidence="5" id="KW-1185">Reference proteome</keyword>
<dbReference type="InterPro" id="IPR037047">
    <property type="entry name" value="PITH_dom_sf"/>
</dbReference>
<dbReference type="InterPro" id="IPR036249">
    <property type="entry name" value="Thioredoxin-like_sf"/>
</dbReference>
<dbReference type="Pfam" id="PF00085">
    <property type="entry name" value="Thioredoxin"/>
    <property type="match status" value="1"/>
</dbReference>
<gene>
    <name evidence="4" type="ORF">VHEMI06527</name>
</gene>
<dbReference type="PROSITE" id="PS51532">
    <property type="entry name" value="PITH"/>
    <property type="match status" value="1"/>
</dbReference>
<protein>
    <recommendedName>
        <fullName evidence="3">PITH domain-containing protein</fullName>
    </recommendedName>
</protein>
<dbReference type="InterPro" id="IPR008979">
    <property type="entry name" value="Galactose-bd-like_sf"/>
</dbReference>
<dbReference type="Proteomes" id="UP000039046">
    <property type="component" value="Unassembled WGS sequence"/>
</dbReference>